<accession>A0A399EN24</accession>
<keyword evidence="1" id="KW-0472">Membrane</keyword>
<evidence type="ECO:0000256" key="1">
    <source>
        <dbReference type="SAM" id="Phobius"/>
    </source>
</evidence>
<dbReference type="RefSeq" id="WP_119315216.1">
    <property type="nucleotide sequence ID" value="NZ_QXDL01000083.1"/>
</dbReference>
<reference evidence="2 3" key="1">
    <citation type="submission" date="2018-08" db="EMBL/GenBank/DDBJ databases">
        <title>Meiothermus terrae DSM 26712 genome sequencing project.</title>
        <authorList>
            <person name="Da Costa M.S."/>
            <person name="Albuquerque L."/>
            <person name="Raposo P."/>
            <person name="Froufe H.J.C."/>
            <person name="Barroso C.S."/>
            <person name="Egas C."/>
        </authorList>
    </citation>
    <scope>NUCLEOTIDE SEQUENCE [LARGE SCALE GENOMIC DNA]</scope>
    <source>
        <strain evidence="2 3">DSM 26712</strain>
    </source>
</reference>
<evidence type="ECO:0000313" key="2">
    <source>
        <dbReference type="EMBL" id="RIH83872.1"/>
    </source>
</evidence>
<feature type="transmembrane region" description="Helical" evidence="1">
    <location>
        <begin position="78"/>
        <end position="94"/>
    </location>
</feature>
<dbReference type="EMBL" id="QXDL01000083">
    <property type="protein sequence ID" value="RIH83872.1"/>
    <property type="molecule type" value="Genomic_DNA"/>
</dbReference>
<keyword evidence="3" id="KW-1185">Reference proteome</keyword>
<proteinExistence type="predicted"/>
<gene>
    <name evidence="2" type="ORF">Mterra_02154</name>
</gene>
<organism evidence="2 3">
    <name type="scientific">Calidithermus terrae</name>
    <dbReference type="NCBI Taxonomy" id="1408545"/>
    <lineage>
        <taxon>Bacteria</taxon>
        <taxon>Thermotogati</taxon>
        <taxon>Deinococcota</taxon>
        <taxon>Deinococci</taxon>
        <taxon>Thermales</taxon>
        <taxon>Thermaceae</taxon>
        <taxon>Calidithermus</taxon>
    </lineage>
</organism>
<dbReference type="AlphaFoldDB" id="A0A399EN24"/>
<keyword evidence="1" id="KW-0812">Transmembrane</keyword>
<comment type="caution">
    <text evidence="2">The sequence shown here is derived from an EMBL/GenBank/DDBJ whole genome shotgun (WGS) entry which is preliminary data.</text>
</comment>
<keyword evidence="1" id="KW-1133">Transmembrane helix</keyword>
<dbReference type="OrthoDB" id="34480at2"/>
<protein>
    <submittedName>
        <fullName evidence="2">Uncharacterized protein</fullName>
    </submittedName>
</protein>
<dbReference type="Proteomes" id="UP000265715">
    <property type="component" value="Unassembled WGS sequence"/>
</dbReference>
<name>A0A399EN24_9DEIN</name>
<feature type="transmembrane region" description="Helical" evidence="1">
    <location>
        <begin position="29"/>
        <end position="46"/>
    </location>
</feature>
<evidence type="ECO:0000313" key="3">
    <source>
        <dbReference type="Proteomes" id="UP000265715"/>
    </source>
</evidence>
<sequence length="100" mass="10637">MSPHRFAQALSLLGVAAFAVGYLLRPSPPLVGLGLGVMLGAAILQYPQGQRPFVLPLYAWVGGVLAFTQLFVGHFLGYVGGLALGLALPYVLYLRQRSVP</sequence>
<feature type="transmembrane region" description="Helical" evidence="1">
    <location>
        <begin position="53"/>
        <end position="72"/>
    </location>
</feature>